<feature type="transmembrane region" description="Helical" evidence="1">
    <location>
        <begin position="747"/>
        <end position="771"/>
    </location>
</feature>
<evidence type="ECO:0000256" key="1">
    <source>
        <dbReference type="SAM" id="Phobius"/>
    </source>
</evidence>
<feature type="transmembrane region" description="Helical" evidence="1">
    <location>
        <begin position="359"/>
        <end position="378"/>
    </location>
</feature>
<name>A0A812BRQ4_ACAPH</name>
<feature type="transmembrane region" description="Helical" evidence="1">
    <location>
        <begin position="490"/>
        <end position="515"/>
    </location>
</feature>
<keyword evidence="1" id="KW-0472">Membrane</keyword>
<feature type="transmembrane region" description="Helical" evidence="1">
    <location>
        <begin position="665"/>
        <end position="682"/>
    </location>
</feature>
<feature type="transmembrane region" description="Helical" evidence="1">
    <location>
        <begin position="384"/>
        <end position="407"/>
    </location>
</feature>
<feature type="transmembrane region" description="Helical" evidence="1">
    <location>
        <begin position="267"/>
        <end position="284"/>
    </location>
</feature>
<feature type="transmembrane region" description="Helical" evidence="1">
    <location>
        <begin position="331"/>
        <end position="352"/>
    </location>
</feature>
<feature type="transmembrane region" description="Helical" evidence="1">
    <location>
        <begin position="636"/>
        <end position="658"/>
    </location>
</feature>
<feature type="transmembrane region" description="Helical" evidence="1">
    <location>
        <begin position="723"/>
        <end position="741"/>
    </location>
</feature>
<reference evidence="2" key="1">
    <citation type="submission" date="2021-01" db="EMBL/GenBank/DDBJ databases">
        <authorList>
            <person name="Li R."/>
            <person name="Bekaert M."/>
        </authorList>
    </citation>
    <scope>NUCLEOTIDE SEQUENCE</scope>
    <source>
        <strain evidence="2">Farmed</strain>
    </source>
</reference>
<feature type="transmembrane region" description="Helical" evidence="1">
    <location>
        <begin position="464"/>
        <end position="483"/>
    </location>
</feature>
<feature type="transmembrane region" description="Helical" evidence="1">
    <location>
        <begin position="212"/>
        <end position="232"/>
    </location>
</feature>
<sequence>MLSAPHLRLLSFYPFLSFFLSFFFSFFLSFFLSSSSIIHLTSFRPSFPLPISRFPLTFISYTSSSFSSPTCPSLFLIRFFFSTDCFSYHYFKISVPLTIPLLLPPSCHYSFYTPLPLTILSTLPLLLFHHLSSPHFYFHCDSWLCFPTFFFSSPSLSFSILLLPPTPLPPSTPRFLSLNLIPFFFFILSYPSSKFFLPLAIPSTPTFISLRLLPYIYSHYFFYHSFLSLFFLPTSLLLTLHRSLLLPAIFIAILGCVSPRLRYFSFYFSLFSALCLFSFSLSLFSPRPPFFFSTVPTARFQFSLCLSLFFSSLLFLSFFFSIFLFPPFLSFSLFSSLLLPPPFLIFFLYFSYSISNSKILKFFLFVFLFLLFSYNRFLSFNFPLFSLFLFLSSSLSPPFWLFLPLFSYSISNSKIPLNFSSFNSKIPLNFPFVFSLSFFFFSPLSGFSSLFLIRLATPLNFCSLSFSLSSLLFLFSGFFIFLFDLATARFLLIFPLSTARFLLIFPLCLSLSLFFSSLSPLSGFSSFFFSFFFFFLLFSYSISNSKIPLNFSSLSFSLSFLLFSPLSGFFFLYFLIRLATARFLLIFPLYSSYFFLFVFLSLFSSLLFPPFLAFSSSIFLFDTISNSKIPLNFSSLSFSISFLLFSPLSGFFFLYFLIRLATARFLLIFPLCLSLSLFFSSLSSLFDGFFFCPLFFSFPPVLAFFPLFFLFDTISNSKIPLNFSSLSSFSFKISVLFFFYYTPHPLIFSFLFFLSVLSLMLSLSFIHYYYYYYYFPLLFLIYRP</sequence>
<accession>A0A812BRQ4</accession>
<comment type="caution">
    <text evidence="2">The sequence shown here is derived from an EMBL/GenBank/DDBJ whole genome shotgun (WGS) entry which is preliminary data.</text>
</comment>
<feature type="transmembrane region" description="Helical" evidence="1">
    <location>
        <begin position="143"/>
        <end position="163"/>
    </location>
</feature>
<feature type="transmembrane region" description="Helical" evidence="1">
    <location>
        <begin position="521"/>
        <end position="542"/>
    </location>
</feature>
<feature type="transmembrane region" description="Helical" evidence="1">
    <location>
        <begin position="12"/>
        <end position="33"/>
    </location>
</feature>
<feature type="transmembrane region" description="Helical" evidence="1">
    <location>
        <begin position="304"/>
        <end position="325"/>
    </location>
</feature>
<feature type="transmembrane region" description="Helical" evidence="1">
    <location>
        <begin position="111"/>
        <end position="131"/>
    </location>
</feature>
<feature type="transmembrane region" description="Helical" evidence="1">
    <location>
        <begin position="582"/>
        <end position="600"/>
    </location>
</feature>
<feature type="transmembrane region" description="Helical" evidence="1">
    <location>
        <begin position="688"/>
        <end position="711"/>
    </location>
</feature>
<proteinExistence type="predicted"/>
<feature type="transmembrane region" description="Helical" evidence="1">
    <location>
        <begin position="54"/>
        <end position="81"/>
    </location>
</feature>
<dbReference type="Proteomes" id="UP000597762">
    <property type="component" value="Unassembled WGS sequence"/>
</dbReference>
<feature type="transmembrane region" description="Helical" evidence="1">
    <location>
        <begin position="554"/>
        <end position="576"/>
    </location>
</feature>
<feature type="transmembrane region" description="Helical" evidence="1">
    <location>
        <begin position="244"/>
        <end position="261"/>
    </location>
</feature>
<dbReference type="EMBL" id="CAHIKZ030000749">
    <property type="protein sequence ID" value="CAE1236893.1"/>
    <property type="molecule type" value="Genomic_DNA"/>
</dbReference>
<keyword evidence="1" id="KW-1133">Transmembrane helix</keyword>
<keyword evidence="1" id="KW-0812">Transmembrane</keyword>
<feature type="transmembrane region" description="Helical" evidence="1">
    <location>
        <begin position="428"/>
        <end position="452"/>
    </location>
</feature>
<dbReference type="AlphaFoldDB" id="A0A812BRQ4"/>
<evidence type="ECO:0000313" key="2">
    <source>
        <dbReference type="EMBL" id="CAE1236893.1"/>
    </source>
</evidence>
<organism evidence="2 3">
    <name type="scientific">Acanthosepion pharaonis</name>
    <name type="common">Pharaoh cuttlefish</name>
    <name type="synonym">Sepia pharaonis</name>
    <dbReference type="NCBI Taxonomy" id="158019"/>
    <lineage>
        <taxon>Eukaryota</taxon>
        <taxon>Metazoa</taxon>
        <taxon>Spiralia</taxon>
        <taxon>Lophotrochozoa</taxon>
        <taxon>Mollusca</taxon>
        <taxon>Cephalopoda</taxon>
        <taxon>Coleoidea</taxon>
        <taxon>Decapodiformes</taxon>
        <taxon>Sepiida</taxon>
        <taxon>Sepiina</taxon>
        <taxon>Sepiidae</taxon>
        <taxon>Acanthosepion</taxon>
    </lineage>
</organism>
<gene>
    <name evidence="2" type="ORF">SPHA_20461</name>
</gene>
<feature type="transmembrane region" description="Helical" evidence="1">
    <location>
        <begin position="175"/>
        <end position="192"/>
    </location>
</feature>
<protein>
    <submittedName>
        <fullName evidence="2">Uncharacterized protein</fullName>
    </submittedName>
</protein>
<keyword evidence="3" id="KW-1185">Reference proteome</keyword>
<evidence type="ECO:0000313" key="3">
    <source>
        <dbReference type="Proteomes" id="UP000597762"/>
    </source>
</evidence>